<feature type="transmembrane region" description="Helical" evidence="27">
    <location>
        <begin position="313"/>
        <end position="332"/>
    </location>
</feature>
<comment type="catalytic activity">
    <reaction evidence="13">
        <text>L-lysyl-L-alpha-amino acid(out) = L-lysyl-L-alpha-amino acid(in)</text>
        <dbReference type="Rhea" id="RHEA:79387"/>
        <dbReference type="ChEBI" id="CHEBI:229965"/>
    </reaction>
</comment>
<comment type="similarity">
    <text evidence="3">Belongs to the major facilitator superfamily.</text>
</comment>
<comment type="catalytic activity">
    <reaction evidence="14">
        <text>L-alpha-aminoacyl-L-lysine(out) = L-alpha-aminoacyl-L-lysine(in)</text>
        <dbReference type="Rhea" id="RHEA:79383"/>
        <dbReference type="ChEBI" id="CHEBI:229966"/>
    </reaction>
</comment>
<feature type="transmembrane region" description="Helical" evidence="27">
    <location>
        <begin position="169"/>
        <end position="192"/>
    </location>
</feature>
<feature type="transmembrane region" description="Helical" evidence="27">
    <location>
        <begin position="108"/>
        <end position="129"/>
    </location>
</feature>
<comment type="catalytic activity">
    <reaction evidence="12">
        <text>L-alpha-aminoacyl-L-histidine(out) = L-alpha-aminoacyl-L-histidine(in)</text>
        <dbReference type="Rhea" id="RHEA:79375"/>
        <dbReference type="ChEBI" id="CHEBI:229967"/>
    </reaction>
</comment>
<feature type="transmembrane region" description="Helical" evidence="27">
    <location>
        <begin position="12"/>
        <end position="30"/>
    </location>
</feature>
<evidence type="ECO:0000256" key="19">
    <source>
        <dbReference type="ARBA" id="ARBA00044912"/>
    </source>
</evidence>
<feature type="transmembrane region" description="Helical" evidence="27">
    <location>
        <begin position="413"/>
        <end position="431"/>
    </location>
</feature>
<evidence type="ECO:0000259" key="28">
    <source>
        <dbReference type="PROSITE" id="PS50850"/>
    </source>
</evidence>
<sequence>MSSPDPRTVLTRRAITVWVAAVAVYVVAITGRTSFGVAGVEAIERFGIDASRIAVFTAVQIGVYAFAQIPMGMLIDRFGPRKMLVAGAVVMGAGQILLGLTGNYWVAILARVLIGAGDASAFLSVMRILPYWFPLKKTPLFTQLTASLGQLGQFISAVPFMALLHLSGWTVAFVSLGAVGVLIAMAAGVAVADSPDTDDAAKQARAEKKARRAGEEPPLDDAVVTPREPAQVWELLKMVLRSPVCWLGFFIHYSCMLPQIVFTLLWGVPMMILGMGLSSAQAALVLTLNTVATVSIGPLLGLISSRLGQRRELGALAFTLIIGATWIIFFMSETPRGLMAIIIVNIIVAMCTPAANFGFDHVRERLDRKFVATGTGLSNMGGFLSGMLAAQLVGVLLDWSAQGKTYAWADFRIAWIAVIVVWALGVIGLLISRSAMLRSDRGRGRGTKVVEHTEV</sequence>
<comment type="catalytic activity">
    <reaction evidence="18">
        <text>L-arginyl-glycine(out) = L-arginyl-glycine(in)</text>
        <dbReference type="Rhea" id="RHEA:79391"/>
        <dbReference type="ChEBI" id="CHEBI:229955"/>
    </reaction>
</comment>
<keyword evidence="8" id="KW-0458">Lysosome</keyword>
<dbReference type="PROSITE" id="PS50850">
    <property type="entry name" value="MFS"/>
    <property type="match status" value="1"/>
</dbReference>
<evidence type="ECO:0000256" key="13">
    <source>
        <dbReference type="ARBA" id="ARBA00044891"/>
    </source>
</evidence>
<evidence type="ECO:0000256" key="4">
    <source>
        <dbReference type="ARBA" id="ARBA00022448"/>
    </source>
</evidence>
<feature type="transmembrane region" description="Helical" evidence="27">
    <location>
        <begin position="83"/>
        <end position="102"/>
    </location>
</feature>
<evidence type="ECO:0000313" key="29">
    <source>
        <dbReference type="EMBL" id="QGU07878.1"/>
    </source>
</evidence>
<evidence type="ECO:0000256" key="26">
    <source>
        <dbReference type="SAM" id="MobiDB-lite"/>
    </source>
</evidence>
<comment type="catalytic activity">
    <reaction evidence="11">
        <text>L-alpha-aminoacyl-L-arginine(out) = L-alpha-aminoacyl-L-arginine(in)</text>
        <dbReference type="Rhea" id="RHEA:79367"/>
        <dbReference type="ChEBI" id="CHEBI:229968"/>
    </reaction>
</comment>
<dbReference type="EMBL" id="CP046455">
    <property type="protein sequence ID" value="QGU07878.1"/>
    <property type="molecule type" value="Genomic_DNA"/>
</dbReference>
<dbReference type="InterPro" id="IPR020846">
    <property type="entry name" value="MFS_dom"/>
</dbReference>
<evidence type="ECO:0000256" key="9">
    <source>
        <dbReference type="ARBA" id="ARBA00044876"/>
    </source>
</evidence>
<dbReference type="Pfam" id="PF07690">
    <property type="entry name" value="MFS_1"/>
    <property type="match status" value="1"/>
</dbReference>
<dbReference type="RefSeq" id="WP_156231311.1">
    <property type="nucleotide sequence ID" value="NZ_CP046455.1"/>
</dbReference>
<feature type="transmembrane region" description="Helical" evidence="27">
    <location>
        <begin position="380"/>
        <end position="401"/>
    </location>
</feature>
<evidence type="ECO:0000256" key="27">
    <source>
        <dbReference type="SAM" id="Phobius"/>
    </source>
</evidence>
<dbReference type="Gene3D" id="1.20.1250.20">
    <property type="entry name" value="MFS general substrate transporter like domains"/>
    <property type="match status" value="2"/>
</dbReference>
<keyword evidence="4" id="KW-0813">Transport</keyword>
<feature type="domain" description="Major facilitator superfamily (MFS) profile" evidence="28">
    <location>
        <begin position="16"/>
        <end position="440"/>
    </location>
</feature>
<dbReference type="InterPro" id="IPR036259">
    <property type="entry name" value="MFS_trans_sf"/>
</dbReference>
<evidence type="ECO:0000256" key="10">
    <source>
        <dbReference type="ARBA" id="ARBA00044878"/>
    </source>
</evidence>
<comment type="catalytic activity">
    <reaction evidence="20">
        <text>L-alanyl-L-lysine(out) = L-alanyl-L-lysine(in)</text>
        <dbReference type="Rhea" id="RHEA:79415"/>
        <dbReference type="ChEBI" id="CHEBI:192470"/>
    </reaction>
</comment>
<evidence type="ECO:0000313" key="30">
    <source>
        <dbReference type="Proteomes" id="UP000424462"/>
    </source>
</evidence>
<evidence type="ECO:0000256" key="8">
    <source>
        <dbReference type="ARBA" id="ARBA00023228"/>
    </source>
</evidence>
<protein>
    <recommendedName>
        <fullName evidence="22">Lysosomal dipeptide transporter MFSD1</fullName>
    </recommendedName>
    <alternativeName>
        <fullName evidence="23">Major facilitator superfamily domain-containing protein 1</fullName>
    </alternativeName>
</protein>
<dbReference type="AlphaFoldDB" id="A0A6B8WNF3"/>
<evidence type="ECO:0000256" key="20">
    <source>
        <dbReference type="ARBA" id="ARBA00044919"/>
    </source>
</evidence>
<organism evidence="29 30">
    <name type="scientific">Corynebacterium occultum</name>
    <dbReference type="NCBI Taxonomy" id="2675219"/>
    <lineage>
        <taxon>Bacteria</taxon>
        <taxon>Bacillati</taxon>
        <taxon>Actinomycetota</taxon>
        <taxon>Actinomycetes</taxon>
        <taxon>Mycobacteriales</taxon>
        <taxon>Corynebacteriaceae</taxon>
        <taxon>Corynebacterium</taxon>
    </lineage>
</organism>
<feature type="transmembrane region" description="Helical" evidence="27">
    <location>
        <begin position="280"/>
        <end position="301"/>
    </location>
</feature>
<evidence type="ECO:0000256" key="23">
    <source>
        <dbReference type="ARBA" id="ARBA00045018"/>
    </source>
</evidence>
<keyword evidence="7 27" id="KW-0472">Membrane</keyword>
<accession>A0A6B8WNF3</accession>
<dbReference type="PANTHER" id="PTHR23512">
    <property type="entry name" value="MAJOR FACILITATOR SUPERFAMILY DOMAIN-CONTAINING PROTEIN 1"/>
    <property type="match status" value="1"/>
</dbReference>
<comment type="catalytic activity">
    <reaction evidence="21">
        <text>L-lysyl-glycine(out) = L-lysyl-glycine(in)</text>
        <dbReference type="Rhea" id="RHEA:79407"/>
        <dbReference type="ChEBI" id="CHEBI:191202"/>
    </reaction>
</comment>
<evidence type="ECO:0000256" key="2">
    <source>
        <dbReference type="ARBA" id="ARBA00004651"/>
    </source>
</evidence>
<dbReference type="InterPro" id="IPR052187">
    <property type="entry name" value="MFSD1"/>
</dbReference>
<keyword evidence="6 27" id="KW-1133">Transmembrane helix</keyword>
<comment type="subcellular location">
    <subcellularLocation>
        <location evidence="2">Cell membrane</location>
        <topology evidence="2">Multi-pass membrane protein</topology>
    </subcellularLocation>
    <subcellularLocation>
        <location evidence="1">Lysosome membrane</location>
        <topology evidence="1">Multi-pass membrane protein</topology>
    </subcellularLocation>
</comment>
<dbReference type="PANTHER" id="PTHR23512:SF3">
    <property type="entry name" value="MAJOR FACILITATOR SUPERFAMILY DOMAIN-CONTAINING PROTEIN 1"/>
    <property type="match status" value="1"/>
</dbReference>
<dbReference type="Proteomes" id="UP000424462">
    <property type="component" value="Chromosome"/>
</dbReference>
<evidence type="ECO:0000256" key="6">
    <source>
        <dbReference type="ARBA" id="ARBA00022989"/>
    </source>
</evidence>
<evidence type="ECO:0000256" key="25">
    <source>
        <dbReference type="ARBA" id="ARBA00046376"/>
    </source>
</evidence>
<dbReference type="GO" id="GO:0005886">
    <property type="term" value="C:plasma membrane"/>
    <property type="evidence" value="ECO:0007669"/>
    <property type="project" value="UniProtKB-SubCell"/>
</dbReference>
<dbReference type="CDD" id="cd06174">
    <property type="entry name" value="MFS"/>
    <property type="match status" value="1"/>
</dbReference>
<comment type="catalytic activity">
    <reaction evidence="10">
        <text>L-histidyl-glycine(out) = L-histidyl-glycine(in)</text>
        <dbReference type="Rhea" id="RHEA:79395"/>
        <dbReference type="ChEBI" id="CHEBI:229957"/>
    </reaction>
</comment>
<comment type="catalytic activity">
    <reaction evidence="19">
        <text>L-histidyl-L-alpha-amino acid(out) = L-histidyl-L-alpha-amino acid(in)</text>
        <dbReference type="Rhea" id="RHEA:79379"/>
        <dbReference type="ChEBI" id="CHEBI:229964"/>
    </reaction>
</comment>
<dbReference type="GO" id="GO:0005765">
    <property type="term" value="C:lysosomal membrane"/>
    <property type="evidence" value="ECO:0007669"/>
    <property type="project" value="UniProtKB-SubCell"/>
</dbReference>
<feature type="region of interest" description="Disordered" evidence="26">
    <location>
        <begin position="203"/>
        <end position="222"/>
    </location>
</feature>
<evidence type="ECO:0000256" key="21">
    <source>
        <dbReference type="ARBA" id="ARBA00044924"/>
    </source>
</evidence>
<evidence type="ECO:0000256" key="14">
    <source>
        <dbReference type="ARBA" id="ARBA00044893"/>
    </source>
</evidence>
<proteinExistence type="inferred from homology"/>
<evidence type="ECO:0000256" key="11">
    <source>
        <dbReference type="ARBA" id="ARBA00044881"/>
    </source>
</evidence>
<comment type="function">
    <text evidence="24">Lysosomal dipeptide uniporter that selectively exports lysine, arginine or histidine-containing dipeptides with a net positive charge from the lysosome lumen into the cytosol. Could play a role in a specific type of protein O-glycosylation indirectly regulating macrophages migration and tissue invasion. Also essential for liver homeostasis.</text>
</comment>
<evidence type="ECO:0000256" key="16">
    <source>
        <dbReference type="ARBA" id="ARBA00044899"/>
    </source>
</evidence>
<evidence type="ECO:0000256" key="3">
    <source>
        <dbReference type="ARBA" id="ARBA00008335"/>
    </source>
</evidence>
<comment type="catalytic activity">
    <reaction evidence="16">
        <text>L-arginyl-L-alpha-amino acid(out) = L-arginyl-L-alpha-amino acid(in)</text>
        <dbReference type="Rhea" id="RHEA:79371"/>
        <dbReference type="ChEBI" id="CHEBI:84315"/>
    </reaction>
</comment>
<evidence type="ECO:0000256" key="12">
    <source>
        <dbReference type="ARBA" id="ARBA00044884"/>
    </source>
</evidence>
<evidence type="ECO:0000256" key="17">
    <source>
        <dbReference type="ARBA" id="ARBA00044900"/>
    </source>
</evidence>
<evidence type="ECO:0000256" key="18">
    <source>
        <dbReference type="ARBA" id="ARBA00044903"/>
    </source>
</evidence>
<keyword evidence="5 27" id="KW-0812">Transmembrane</keyword>
<evidence type="ECO:0000256" key="22">
    <source>
        <dbReference type="ARBA" id="ARBA00044985"/>
    </source>
</evidence>
<comment type="catalytic activity">
    <reaction evidence="15">
        <text>L-aspartyl-L-lysine(out) = L-aspartyl-L-lysine(in)</text>
        <dbReference type="Rhea" id="RHEA:79411"/>
        <dbReference type="ChEBI" id="CHEBI:229953"/>
    </reaction>
</comment>
<dbReference type="InterPro" id="IPR011701">
    <property type="entry name" value="MFS"/>
</dbReference>
<comment type="catalytic activity">
    <reaction evidence="17">
        <text>L-lysyl-L-lysine(out) = L-lysyl-L-lysine(in)</text>
        <dbReference type="Rhea" id="RHEA:79403"/>
        <dbReference type="ChEBI" id="CHEBI:229956"/>
    </reaction>
</comment>
<gene>
    <name evidence="29" type="primary">sauU1</name>
    <name evidence="29" type="ORF">COCCU_09770</name>
</gene>
<reference evidence="29 30" key="1">
    <citation type="submission" date="2019-11" db="EMBL/GenBank/DDBJ databases">
        <title>Complete genome sequence of Corynebacterium kalinowskii 1959, a novel Corynebacterium species isolated from soil of a small paddock in Vilsendorf, Germany.</title>
        <authorList>
            <person name="Schaffert L."/>
            <person name="Ruwe M."/>
            <person name="Milse J."/>
            <person name="Hanuschka K."/>
            <person name="Ortseifen V."/>
            <person name="Droste J."/>
            <person name="Brandt D."/>
            <person name="Schlueter L."/>
            <person name="Kutter Y."/>
            <person name="Vinke S."/>
            <person name="Viehoefer P."/>
            <person name="Jacob L."/>
            <person name="Luebke N.-C."/>
            <person name="Schulte-Berndt E."/>
            <person name="Hain C."/>
            <person name="Linder M."/>
            <person name="Schmidt P."/>
            <person name="Wollenschlaeger L."/>
            <person name="Luttermann T."/>
            <person name="Thieme E."/>
            <person name="Hassa J."/>
            <person name="Haak M."/>
            <person name="Wittchen M."/>
            <person name="Mentz A."/>
            <person name="Persicke M."/>
            <person name="Busche T."/>
            <person name="Ruckert C."/>
        </authorList>
    </citation>
    <scope>NUCLEOTIDE SEQUENCE [LARGE SCALE GENOMIC DNA]</scope>
    <source>
        <strain evidence="29 30">2039</strain>
    </source>
</reference>
<feature type="transmembrane region" description="Helical" evidence="27">
    <location>
        <begin position="244"/>
        <end position="268"/>
    </location>
</feature>
<evidence type="ECO:0000256" key="7">
    <source>
        <dbReference type="ARBA" id="ARBA00023136"/>
    </source>
</evidence>
<evidence type="ECO:0000256" key="1">
    <source>
        <dbReference type="ARBA" id="ARBA00004155"/>
    </source>
</evidence>
<dbReference type="SUPFAM" id="SSF103473">
    <property type="entry name" value="MFS general substrate transporter"/>
    <property type="match status" value="1"/>
</dbReference>
<feature type="compositionally biased region" description="Basic and acidic residues" evidence="26">
    <location>
        <begin position="203"/>
        <end position="215"/>
    </location>
</feature>
<dbReference type="KEGG" id="cok:COCCU_09770"/>
<evidence type="ECO:0000256" key="24">
    <source>
        <dbReference type="ARBA" id="ARBA00045709"/>
    </source>
</evidence>
<feature type="transmembrane region" description="Helical" evidence="27">
    <location>
        <begin position="338"/>
        <end position="359"/>
    </location>
</feature>
<keyword evidence="30" id="KW-1185">Reference proteome</keyword>
<evidence type="ECO:0000256" key="15">
    <source>
        <dbReference type="ARBA" id="ARBA00044898"/>
    </source>
</evidence>
<evidence type="ECO:0000256" key="5">
    <source>
        <dbReference type="ARBA" id="ARBA00022692"/>
    </source>
</evidence>
<dbReference type="GO" id="GO:0022857">
    <property type="term" value="F:transmembrane transporter activity"/>
    <property type="evidence" value="ECO:0007669"/>
    <property type="project" value="InterPro"/>
</dbReference>
<name>A0A6B8WNF3_9CORY</name>
<comment type="catalytic activity">
    <reaction evidence="9">
        <text>L-lysyl-L-alanine(out) = L-lysyl-L-alanine(in)</text>
        <dbReference type="Rhea" id="RHEA:79399"/>
        <dbReference type="ChEBI" id="CHEBI:229954"/>
    </reaction>
</comment>
<comment type="subunit">
    <text evidence="25">Homodimer. Interacts with lysosomal protein GLMP (via lumenal domain); the interaction starts while both proteins are still in the endoplasmic reticulum and is required for stabilization of MFSD1 in lysosomes but has no direct effect on its targeting to lysosomes or transporter activity.</text>
</comment>
<feature type="transmembrane region" description="Helical" evidence="27">
    <location>
        <begin position="50"/>
        <end position="71"/>
    </location>
</feature>